<feature type="transmembrane region" description="Helical" evidence="7">
    <location>
        <begin position="271"/>
        <end position="289"/>
    </location>
</feature>
<comment type="subcellular location">
    <subcellularLocation>
        <location evidence="1">Membrane</location>
        <topology evidence="1">Multi-pass membrane protein</topology>
    </subcellularLocation>
</comment>
<evidence type="ECO:0000256" key="4">
    <source>
        <dbReference type="ARBA" id="ARBA00022692"/>
    </source>
</evidence>
<dbReference type="PANTHER" id="PTHR36838">
    <property type="entry name" value="AUXIN EFFLUX CARRIER FAMILY PROTEIN"/>
    <property type="match status" value="1"/>
</dbReference>
<dbReference type="GO" id="GO:0055085">
    <property type="term" value="P:transmembrane transport"/>
    <property type="evidence" value="ECO:0007669"/>
    <property type="project" value="InterPro"/>
</dbReference>
<proteinExistence type="predicted"/>
<keyword evidence="4 7" id="KW-0812">Transmembrane</keyword>
<dbReference type="GO" id="GO:0016020">
    <property type="term" value="C:membrane"/>
    <property type="evidence" value="ECO:0007669"/>
    <property type="project" value="UniProtKB-SubCell"/>
</dbReference>
<accession>A0AAI9AI09</accession>
<name>A0AAI9AI09_9BACT</name>
<evidence type="ECO:0000256" key="2">
    <source>
        <dbReference type="ARBA" id="ARBA00022448"/>
    </source>
</evidence>
<sequence length="290" mass="32500">MITILGVYLYILVGFISKKIFKKIDAKTLVLLSTYFLQPFLTLWGILLIPLNKDLILSPLIYLIAVFISFVITFSISFVLKDKKDRIISSIAPLIGNTGNLGIPLSYALFGDIGASVATIINLANVFFIYIFGIFFYASGEYSFKESLKKIIKIPIIWFGILALILNILGIKFSVDIMKILQMGAFASIVVQLLIFGIYVAEIKFREVNMKLSILVLVNKFIVLPFLTLLTLHFFHLNPIIKQVILLEVLTPLAVTNVNLAALFNMYPEKVAFLVIVTSVVFIGVSMIFI</sequence>
<comment type="caution">
    <text evidence="8">The sequence shown here is derived from an EMBL/GenBank/DDBJ whole genome shotgun (WGS) entry which is preliminary data.</text>
</comment>
<feature type="transmembrane region" description="Helical" evidence="7">
    <location>
        <begin position="28"/>
        <end position="49"/>
    </location>
</feature>
<evidence type="ECO:0000256" key="5">
    <source>
        <dbReference type="ARBA" id="ARBA00022989"/>
    </source>
</evidence>
<protein>
    <submittedName>
        <fullName evidence="8">Auxin Efflux Carrier</fullName>
    </submittedName>
</protein>
<feature type="transmembrane region" description="Helical" evidence="7">
    <location>
        <begin position="240"/>
        <end position="264"/>
    </location>
</feature>
<dbReference type="Pfam" id="PF03547">
    <property type="entry name" value="Mem_trans"/>
    <property type="match status" value="1"/>
</dbReference>
<dbReference type="InterPro" id="IPR004776">
    <property type="entry name" value="Mem_transp_PIN-like"/>
</dbReference>
<feature type="transmembrane region" description="Helical" evidence="7">
    <location>
        <begin position="116"/>
        <end position="139"/>
    </location>
</feature>
<evidence type="ECO:0000256" key="3">
    <source>
        <dbReference type="ARBA" id="ARBA00022475"/>
    </source>
</evidence>
<evidence type="ECO:0000256" key="6">
    <source>
        <dbReference type="ARBA" id="ARBA00023136"/>
    </source>
</evidence>
<dbReference type="Proteomes" id="UP000003288">
    <property type="component" value="Unassembled WGS sequence"/>
</dbReference>
<keyword evidence="2" id="KW-0813">Transport</keyword>
<gene>
    <name evidence="8" type="ORF">CMTB2_06451</name>
</gene>
<keyword evidence="6 7" id="KW-0472">Membrane</keyword>
<feature type="transmembrane region" description="Helical" evidence="7">
    <location>
        <begin position="180"/>
        <end position="200"/>
    </location>
</feature>
<evidence type="ECO:0000313" key="9">
    <source>
        <dbReference type="Proteomes" id="UP000003288"/>
    </source>
</evidence>
<dbReference type="PANTHER" id="PTHR36838:SF3">
    <property type="entry name" value="TRANSPORTER AUXIN EFFLUX CARRIER EC FAMILY"/>
    <property type="match status" value="1"/>
</dbReference>
<dbReference type="AlphaFoldDB" id="A0AAI9AI09"/>
<evidence type="ECO:0000256" key="1">
    <source>
        <dbReference type="ARBA" id="ARBA00004141"/>
    </source>
</evidence>
<keyword evidence="5 7" id="KW-1133">Transmembrane helix</keyword>
<reference evidence="8 9" key="1">
    <citation type="journal article" date="2011" name="Stand. Genomic Sci.">
        <title>Draft genome sequence of Caminibacter mediatlanticus strain TB-2, an epsilonproteobacterium isolated from a deep-sea hydrothermal vent.</title>
        <authorList>
            <person name="Giovannelli D."/>
            <person name="Ferriera S."/>
            <person name="Johnson J."/>
            <person name="Kravitz S."/>
            <person name="Perez-Rodriguez I."/>
            <person name="Ricci J."/>
            <person name="O'Brien C."/>
            <person name="Voordeckers J.W."/>
            <person name="Bini E."/>
            <person name="Vetriani C."/>
        </authorList>
    </citation>
    <scope>NUCLEOTIDE SEQUENCE [LARGE SCALE GENOMIC DNA]</scope>
    <source>
        <strain evidence="8 9">TB-2</strain>
    </source>
</reference>
<keyword evidence="3" id="KW-1003">Cell membrane</keyword>
<feature type="transmembrane region" description="Helical" evidence="7">
    <location>
        <begin position="87"/>
        <end position="110"/>
    </location>
</feature>
<dbReference type="RefSeq" id="WP_007473802.1">
    <property type="nucleotide sequence ID" value="NZ_ABCJ01000002.1"/>
</dbReference>
<feature type="transmembrane region" description="Helical" evidence="7">
    <location>
        <begin position="212"/>
        <end position="234"/>
    </location>
</feature>
<evidence type="ECO:0000256" key="7">
    <source>
        <dbReference type="SAM" id="Phobius"/>
    </source>
</evidence>
<feature type="transmembrane region" description="Helical" evidence="7">
    <location>
        <begin position="151"/>
        <end position="174"/>
    </location>
</feature>
<evidence type="ECO:0000313" key="8">
    <source>
        <dbReference type="EMBL" id="EDM23872.1"/>
    </source>
</evidence>
<feature type="transmembrane region" description="Helical" evidence="7">
    <location>
        <begin position="61"/>
        <end position="80"/>
    </location>
</feature>
<dbReference type="EMBL" id="ABCJ01000002">
    <property type="protein sequence ID" value="EDM23872.1"/>
    <property type="molecule type" value="Genomic_DNA"/>
</dbReference>
<organism evidence="8 9">
    <name type="scientific">Caminibacter mediatlanticus TB-2</name>
    <dbReference type="NCBI Taxonomy" id="391592"/>
    <lineage>
        <taxon>Bacteria</taxon>
        <taxon>Pseudomonadati</taxon>
        <taxon>Campylobacterota</taxon>
        <taxon>Epsilonproteobacteria</taxon>
        <taxon>Nautiliales</taxon>
        <taxon>Nautiliaceae</taxon>
        <taxon>Caminibacter</taxon>
    </lineage>
</organism>